<keyword evidence="2" id="KW-0614">Plasmid</keyword>
<geneLocation type="plasmid" evidence="2">
    <name>pJTPS1</name>
</geneLocation>
<keyword evidence="1" id="KW-0812">Transmembrane</keyword>
<reference evidence="2" key="1">
    <citation type="submission" date="1998-06" db="EMBL/GenBank/DDBJ databases">
        <title>Structural analysis of putative hypovirulent plasmid, pJTPS1, found in a spontaneous avirulent mutant of Rastonia solanacearum.</title>
        <authorList>
            <person name="Shimizu R."/>
            <person name="Akaishi K."/>
            <person name="Negishi H."/>
            <person name="Tanaka H."/>
            <person name="Ichinose Y."/>
            <person name="Shiraishi T."/>
            <person name="Yamada T."/>
        </authorList>
    </citation>
    <scope>NUCLEOTIDE SEQUENCE</scope>
    <source>
        <strain evidence="2">M4S</strain>
        <plasmid evidence="2">pJTPS1</plasmid>
    </source>
</reference>
<feature type="transmembrane region" description="Helical" evidence="1">
    <location>
        <begin position="12"/>
        <end position="30"/>
    </location>
</feature>
<proteinExistence type="predicted"/>
<keyword evidence="1" id="KW-1133">Transmembrane helix</keyword>
<dbReference type="EMBL" id="AB015669">
    <property type="protein sequence ID" value="BAA32223.1"/>
    <property type="molecule type" value="Genomic_DNA"/>
</dbReference>
<evidence type="ECO:0000256" key="1">
    <source>
        <dbReference type="SAM" id="Phobius"/>
    </source>
</evidence>
<accession>O82965</accession>
<dbReference type="AlphaFoldDB" id="O82965"/>
<name>O82965_RALSL</name>
<sequence>MRLHCLRQLKAQGVNLFLAIVIGVHLSNLFRYRNAPIGGLFSLAASPEGCLTLRIGHGVRLAWTTTAALLLHPRQIDRHIIRYVTHIRLPI</sequence>
<keyword evidence="1" id="KW-0472">Membrane</keyword>
<evidence type="ECO:0000313" key="2">
    <source>
        <dbReference type="EMBL" id="BAA32223.1"/>
    </source>
</evidence>
<protein>
    <submittedName>
        <fullName evidence="2">Uncharacterized protein</fullName>
    </submittedName>
</protein>
<organism evidence="2">
    <name type="scientific">Ralstonia solanacearum</name>
    <name type="common">Pseudomonas solanacearum</name>
    <dbReference type="NCBI Taxonomy" id="305"/>
    <lineage>
        <taxon>Bacteria</taxon>
        <taxon>Pseudomonadati</taxon>
        <taxon>Pseudomonadota</taxon>
        <taxon>Betaproteobacteria</taxon>
        <taxon>Burkholderiales</taxon>
        <taxon>Burkholderiaceae</taxon>
        <taxon>Ralstonia</taxon>
        <taxon>Ralstonia solanacearum species complex</taxon>
    </lineage>
</organism>